<dbReference type="STRING" id="488533.SAMN04487960_102195"/>
<keyword evidence="2" id="KW-1185">Reference proteome</keyword>
<name>A0A1H2SPS0_9GAMM</name>
<dbReference type="Proteomes" id="UP000199675">
    <property type="component" value="Unassembled WGS sequence"/>
</dbReference>
<protein>
    <submittedName>
        <fullName evidence="1">Uncharacterized protein</fullName>
    </submittedName>
</protein>
<accession>A0A1H2SPS0</accession>
<dbReference type="EMBL" id="FNNE01000002">
    <property type="protein sequence ID" value="SDW33636.1"/>
    <property type="molecule type" value="Genomic_DNA"/>
</dbReference>
<sequence>MRPGKNKSPGRTRHYRVILSSILFATGFWAYLAVVDIQSPHAAERTAANAASHYFWPRSVEQYPSGIATRGETRLPSSR</sequence>
<evidence type="ECO:0000313" key="2">
    <source>
        <dbReference type="Proteomes" id="UP000199675"/>
    </source>
</evidence>
<evidence type="ECO:0000313" key="1">
    <source>
        <dbReference type="EMBL" id="SDW33636.1"/>
    </source>
</evidence>
<organism evidence="1 2">
    <name type="scientific">Marinobacter mobilis</name>
    <dbReference type="NCBI Taxonomy" id="488533"/>
    <lineage>
        <taxon>Bacteria</taxon>
        <taxon>Pseudomonadati</taxon>
        <taxon>Pseudomonadota</taxon>
        <taxon>Gammaproteobacteria</taxon>
        <taxon>Pseudomonadales</taxon>
        <taxon>Marinobacteraceae</taxon>
        <taxon>Marinobacter</taxon>
    </lineage>
</organism>
<gene>
    <name evidence="1" type="ORF">SAMN04487960_102195</name>
</gene>
<dbReference type="AlphaFoldDB" id="A0A1H2SPS0"/>
<reference evidence="1 2" key="1">
    <citation type="submission" date="2016-10" db="EMBL/GenBank/DDBJ databases">
        <authorList>
            <person name="de Groot N.N."/>
        </authorList>
    </citation>
    <scope>NUCLEOTIDE SEQUENCE [LARGE SCALE GENOMIC DNA]</scope>
    <source>
        <strain evidence="1 2">CGMCC 1.7059</strain>
    </source>
</reference>
<proteinExistence type="predicted"/>
<dbReference type="RefSeq" id="WP_375176430.1">
    <property type="nucleotide sequence ID" value="NZ_JBHIWV010000002.1"/>
</dbReference>